<evidence type="ECO:0000313" key="1">
    <source>
        <dbReference type="EMBL" id="CAF1026359.1"/>
    </source>
</evidence>
<dbReference type="SUPFAM" id="SSF56399">
    <property type="entry name" value="ADP-ribosylation"/>
    <property type="match status" value="1"/>
</dbReference>
<dbReference type="EMBL" id="CAJNOK010007166">
    <property type="protein sequence ID" value="CAF1026359.1"/>
    <property type="molecule type" value="Genomic_DNA"/>
</dbReference>
<dbReference type="Proteomes" id="UP000682733">
    <property type="component" value="Unassembled WGS sequence"/>
</dbReference>
<protein>
    <recommendedName>
        <fullName evidence="6">NAD(+)--protein-arginine ADP-ribosyltransferase</fullName>
    </recommendedName>
</protein>
<dbReference type="Proteomes" id="UP000677228">
    <property type="component" value="Unassembled WGS sequence"/>
</dbReference>
<evidence type="ECO:0000313" key="5">
    <source>
        <dbReference type="Proteomes" id="UP000663829"/>
    </source>
</evidence>
<gene>
    <name evidence="2" type="ORF">GPM918_LOCUS25204</name>
    <name evidence="1" type="ORF">OVA965_LOCUS15765</name>
    <name evidence="4" type="ORF">SRO942_LOCUS25210</name>
    <name evidence="3" type="ORF">TMI583_LOCUS15773</name>
</gene>
<dbReference type="Proteomes" id="UP000681722">
    <property type="component" value="Unassembled WGS sequence"/>
</dbReference>
<sequence length="190" mass="21701">MPEFSEITETSARNLYKESGGNHSRIVYRGQLMSKTEFGNMKTSTDKLISTHTFLSTTTNIDVAKMYSGYSAQESLLSVPFEIEITSRFNCKTALFASIEYFSQFQKECKILFTMNAVFRLISIEKLGKEEIWQVKLLLVERDNELESQHITTLIQQRKSSFCTVEEGDYQTALEHALKANEVYESLTGA</sequence>
<keyword evidence="5" id="KW-1185">Reference proteome</keyword>
<comment type="caution">
    <text evidence="2">The sequence shown here is derived from an EMBL/GenBank/DDBJ whole genome shotgun (WGS) entry which is preliminary data.</text>
</comment>
<dbReference type="AlphaFoldDB" id="A0A814YPM9"/>
<evidence type="ECO:0008006" key="6">
    <source>
        <dbReference type="Google" id="ProtNLM"/>
    </source>
</evidence>
<proteinExistence type="predicted"/>
<dbReference type="Gene3D" id="3.90.176.10">
    <property type="entry name" value="Toxin ADP-ribosyltransferase, Chain A, domain 1"/>
    <property type="match status" value="1"/>
</dbReference>
<evidence type="ECO:0000313" key="2">
    <source>
        <dbReference type="EMBL" id="CAF1231647.1"/>
    </source>
</evidence>
<accession>A0A814YPM9</accession>
<organism evidence="2 5">
    <name type="scientific">Didymodactylos carnosus</name>
    <dbReference type="NCBI Taxonomy" id="1234261"/>
    <lineage>
        <taxon>Eukaryota</taxon>
        <taxon>Metazoa</taxon>
        <taxon>Spiralia</taxon>
        <taxon>Gnathifera</taxon>
        <taxon>Rotifera</taxon>
        <taxon>Eurotatoria</taxon>
        <taxon>Bdelloidea</taxon>
        <taxon>Philodinida</taxon>
        <taxon>Philodinidae</taxon>
        <taxon>Didymodactylos</taxon>
    </lineage>
</organism>
<name>A0A814YPM9_9BILA</name>
<dbReference type="EMBL" id="CAJOBA010007176">
    <property type="protein sequence ID" value="CAF3794810.1"/>
    <property type="molecule type" value="Genomic_DNA"/>
</dbReference>
<evidence type="ECO:0000313" key="3">
    <source>
        <dbReference type="EMBL" id="CAF3794810.1"/>
    </source>
</evidence>
<evidence type="ECO:0000313" key="4">
    <source>
        <dbReference type="EMBL" id="CAF3994304.1"/>
    </source>
</evidence>
<reference evidence="2" key="1">
    <citation type="submission" date="2021-02" db="EMBL/GenBank/DDBJ databases">
        <authorList>
            <person name="Nowell W R."/>
        </authorList>
    </citation>
    <scope>NUCLEOTIDE SEQUENCE</scope>
</reference>
<dbReference type="EMBL" id="CAJOBC010009698">
    <property type="protein sequence ID" value="CAF3994304.1"/>
    <property type="molecule type" value="Genomic_DNA"/>
</dbReference>
<dbReference type="EMBL" id="CAJNOQ010009693">
    <property type="protein sequence ID" value="CAF1231647.1"/>
    <property type="molecule type" value="Genomic_DNA"/>
</dbReference>
<dbReference type="Proteomes" id="UP000663829">
    <property type="component" value="Unassembled WGS sequence"/>
</dbReference>